<sequence length="75" mass="8822">MKLYSSLLDQHAESANKRNAYQRLMDIVFAIFKDIPSGRETLLAQMLHWKMIYRHRPAMMDELTNILDKINAQGE</sequence>
<reference evidence="1 2" key="1">
    <citation type="submission" date="2018-06" db="EMBL/GenBank/DDBJ databases">
        <authorList>
            <consortium name="Pathogen Informatics"/>
            <person name="Doyle S."/>
        </authorList>
    </citation>
    <scope>NUCLEOTIDE SEQUENCE [LARGE SCALE GENOMIC DNA]</scope>
    <source>
        <strain evidence="1 2">NCTC11343</strain>
    </source>
</reference>
<proteinExistence type="predicted"/>
<evidence type="ECO:0000313" key="2">
    <source>
        <dbReference type="Proteomes" id="UP000251241"/>
    </source>
</evidence>
<dbReference type="RefSeq" id="WP_112374992.1">
    <property type="nucleotide sequence ID" value="NZ_UAUU01000009.1"/>
</dbReference>
<dbReference type="Proteomes" id="UP000251241">
    <property type="component" value="Unassembled WGS sequence"/>
</dbReference>
<organism evidence="1 2">
    <name type="scientific">Sphingobacterium multivorum</name>
    <dbReference type="NCBI Taxonomy" id="28454"/>
    <lineage>
        <taxon>Bacteria</taxon>
        <taxon>Pseudomonadati</taxon>
        <taxon>Bacteroidota</taxon>
        <taxon>Sphingobacteriia</taxon>
        <taxon>Sphingobacteriales</taxon>
        <taxon>Sphingobacteriaceae</taxon>
        <taxon>Sphingobacterium</taxon>
    </lineage>
</organism>
<dbReference type="AlphaFoldDB" id="A0A2X2IZQ2"/>
<name>A0A2X2IZQ2_SPHMU</name>
<evidence type="ECO:0000313" key="1">
    <source>
        <dbReference type="EMBL" id="SPZ87278.1"/>
    </source>
</evidence>
<accession>A0A2X2IZQ2</accession>
<gene>
    <name evidence="1" type="ORF">NCTC11343_02818</name>
</gene>
<protein>
    <submittedName>
        <fullName evidence="1">Uncharacterized protein</fullName>
    </submittedName>
</protein>
<dbReference type="EMBL" id="UAUU01000009">
    <property type="protein sequence ID" value="SPZ87278.1"/>
    <property type="molecule type" value="Genomic_DNA"/>
</dbReference>